<evidence type="ECO:0000256" key="6">
    <source>
        <dbReference type="ARBA" id="ARBA00023145"/>
    </source>
</evidence>
<dbReference type="Pfam" id="PF00656">
    <property type="entry name" value="Peptidase_C14"/>
    <property type="match status" value="1"/>
</dbReference>
<evidence type="ECO:0000256" key="1">
    <source>
        <dbReference type="ARBA" id="ARBA00010134"/>
    </source>
</evidence>
<dbReference type="EMBL" id="JAPWTK010000202">
    <property type="protein sequence ID" value="KAJ8945946.1"/>
    <property type="molecule type" value="Genomic_DNA"/>
</dbReference>
<dbReference type="InterPro" id="IPR002398">
    <property type="entry name" value="Pept_C14"/>
</dbReference>
<accession>A0AAV8Y692</accession>
<organism evidence="11 12">
    <name type="scientific">Aromia moschata</name>
    <dbReference type="NCBI Taxonomy" id="1265417"/>
    <lineage>
        <taxon>Eukaryota</taxon>
        <taxon>Metazoa</taxon>
        <taxon>Ecdysozoa</taxon>
        <taxon>Arthropoda</taxon>
        <taxon>Hexapoda</taxon>
        <taxon>Insecta</taxon>
        <taxon>Pterygota</taxon>
        <taxon>Neoptera</taxon>
        <taxon>Endopterygota</taxon>
        <taxon>Coleoptera</taxon>
        <taxon>Polyphaga</taxon>
        <taxon>Cucujiformia</taxon>
        <taxon>Chrysomeloidea</taxon>
        <taxon>Cerambycidae</taxon>
        <taxon>Cerambycinae</taxon>
        <taxon>Callichromatini</taxon>
        <taxon>Aromia</taxon>
    </lineage>
</organism>
<dbReference type="GO" id="GO:0004197">
    <property type="term" value="F:cysteine-type endopeptidase activity"/>
    <property type="evidence" value="ECO:0007669"/>
    <property type="project" value="InterPro"/>
</dbReference>
<evidence type="ECO:0000313" key="11">
    <source>
        <dbReference type="EMBL" id="KAJ8945946.1"/>
    </source>
</evidence>
<evidence type="ECO:0008006" key="13">
    <source>
        <dbReference type="Google" id="ProtNLM"/>
    </source>
</evidence>
<evidence type="ECO:0000256" key="7">
    <source>
        <dbReference type="RuleBase" id="RU003971"/>
    </source>
</evidence>
<gene>
    <name evidence="11" type="ORF">NQ318_016774</name>
</gene>
<dbReference type="GO" id="GO:0005737">
    <property type="term" value="C:cytoplasm"/>
    <property type="evidence" value="ECO:0007669"/>
    <property type="project" value="TreeGrafter"/>
</dbReference>
<evidence type="ECO:0000259" key="10">
    <source>
        <dbReference type="PROSITE" id="PS50208"/>
    </source>
</evidence>
<dbReference type="GO" id="GO:1990525">
    <property type="term" value="F:BIR domain binding"/>
    <property type="evidence" value="ECO:0007669"/>
    <property type="project" value="UniProtKB-ARBA"/>
</dbReference>
<reference evidence="11" key="1">
    <citation type="journal article" date="2023" name="Insect Mol. Biol.">
        <title>Genome sequencing provides insights into the evolution of gene families encoding plant cell wall-degrading enzymes in longhorned beetles.</title>
        <authorList>
            <person name="Shin N.R."/>
            <person name="Okamura Y."/>
            <person name="Kirsch R."/>
            <person name="Pauchet Y."/>
        </authorList>
    </citation>
    <scope>NUCLEOTIDE SEQUENCE</scope>
    <source>
        <strain evidence="11">AMC_N1</strain>
    </source>
</reference>
<protein>
    <recommendedName>
        <fullName evidence="13">Caspase-1</fullName>
    </recommendedName>
</protein>
<dbReference type="InterPro" id="IPR033139">
    <property type="entry name" value="Caspase_cys_AS"/>
</dbReference>
<evidence type="ECO:0000256" key="8">
    <source>
        <dbReference type="SAM" id="MobiDB-lite"/>
    </source>
</evidence>
<dbReference type="CDD" id="cd00032">
    <property type="entry name" value="CASc"/>
    <property type="match status" value="1"/>
</dbReference>
<evidence type="ECO:0000256" key="4">
    <source>
        <dbReference type="ARBA" id="ARBA00022801"/>
    </source>
</evidence>
<dbReference type="InterPro" id="IPR001309">
    <property type="entry name" value="Pept_C14_p20"/>
</dbReference>
<feature type="domain" description="Caspase family p20" evidence="10">
    <location>
        <begin position="58"/>
        <end position="181"/>
    </location>
</feature>
<keyword evidence="6" id="KW-0865">Zymogen</keyword>
<evidence type="ECO:0000256" key="3">
    <source>
        <dbReference type="ARBA" id="ARBA00022703"/>
    </source>
</evidence>
<evidence type="ECO:0000256" key="5">
    <source>
        <dbReference type="ARBA" id="ARBA00022807"/>
    </source>
</evidence>
<dbReference type="InterPro" id="IPR016129">
    <property type="entry name" value="Caspase_his_AS"/>
</dbReference>
<dbReference type="InterPro" id="IPR015917">
    <property type="entry name" value="Pept_C14A"/>
</dbReference>
<sequence>MAYASDTSSISQSIAMDDTSNGQESQVDWISHSRNKTELASNAVGPRPDAECYKKHERRGIAIIFNQEKFYSPGCSTRLGTNKDRDDLEEVLNRLKFDVKVYNDLIYEEIIEVLEVVSKMNHANHDCLLIAVMTHGEDGKLYAKDRPFPTRKLWTPFSGIHCPSLAGKPKLFFIQACRGDKTDPGVMVNCTETDSSQDENVYSIPVTADTLIMYSTVEGYFSWRDPKNGSYFIQSLVRQLKEHHQNRDLLSILTCVNREVAVGFTSNAPGQPLLNNKKEMCSIVSMLTRRFYFD</sequence>
<dbReference type="SMART" id="SM00115">
    <property type="entry name" value="CASc"/>
    <property type="match status" value="1"/>
</dbReference>
<keyword evidence="12" id="KW-1185">Reference proteome</keyword>
<dbReference type="Proteomes" id="UP001162162">
    <property type="component" value="Unassembled WGS sequence"/>
</dbReference>
<dbReference type="SUPFAM" id="SSF52129">
    <property type="entry name" value="Caspase-like"/>
    <property type="match status" value="1"/>
</dbReference>
<proteinExistence type="inferred from homology"/>
<feature type="region of interest" description="Disordered" evidence="8">
    <location>
        <begin position="1"/>
        <end position="26"/>
    </location>
</feature>
<dbReference type="GO" id="GO:0043525">
    <property type="term" value="P:positive regulation of neuron apoptotic process"/>
    <property type="evidence" value="ECO:0007669"/>
    <property type="project" value="TreeGrafter"/>
</dbReference>
<comment type="similarity">
    <text evidence="1 7">Belongs to the peptidase C14A family.</text>
</comment>
<dbReference type="InterPro" id="IPR002138">
    <property type="entry name" value="Pept_C14_p10"/>
</dbReference>
<dbReference type="GO" id="GO:0045476">
    <property type="term" value="P:nurse cell apoptotic process"/>
    <property type="evidence" value="ECO:0007669"/>
    <property type="project" value="UniProtKB-ARBA"/>
</dbReference>
<keyword evidence="5" id="KW-0788">Thiol protease</keyword>
<feature type="domain" description="Caspase family p10" evidence="9">
    <location>
        <begin position="200"/>
        <end position="294"/>
    </location>
</feature>
<dbReference type="GO" id="GO:0006508">
    <property type="term" value="P:proteolysis"/>
    <property type="evidence" value="ECO:0007669"/>
    <property type="project" value="UniProtKB-KW"/>
</dbReference>
<dbReference type="PROSITE" id="PS50208">
    <property type="entry name" value="CASPASE_P20"/>
    <property type="match status" value="1"/>
</dbReference>
<dbReference type="PROSITE" id="PS01121">
    <property type="entry name" value="CASPASE_HIS"/>
    <property type="match status" value="1"/>
</dbReference>
<dbReference type="PRINTS" id="PR00376">
    <property type="entry name" value="IL1BCENZYME"/>
</dbReference>
<keyword evidence="2" id="KW-0645">Protease</keyword>
<evidence type="ECO:0000259" key="9">
    <source>
        <dbReference type="PROSITE" id="PS50207"/>
    </source>
</evidence>
<keyword evidence="3" id="KW-0053">Apoptosis</keyword>
<dbReference type="PROSITE" id="PS50207">
    <property type="entry name" value="CASPASE_P10"/>
    <property type="match status" value="1"/>
</dbReference>
<keyword evidence="4" id="KW-0378">Hydrolase</keyword>
<name>A0AAV8Y692_9CUCU</name>
<dbReference type="PROSITE" id="PS01122">
    <property type="entry name" value="CASPASE_CYS"/>
    <property type="match status" value="1"/>
</dbReference>
<comment type="caution">
    <text evidence="11">The sequence shown here is derived from an EMBL/GenBank/DDBJ whole genome shotgun (WGS) entry which is preliminary data.</text>
</comment>
<dbReference type="Gene3D" id="3.40.50.1460">
    <property type="match status" value="1"/>
</dbReference>
<dbReference type="FunFam" id="3.40.50.1460:FF:000001">
    <property type="entry name" value="Caspase-3 preproprotein"/>
    <property type="match status" value="1"/>
</dbReference>
<dbReference type="GO" id="GO:0016322">
    <property type="term" value="P:neuron remodeling"/>
    <property type="evidence" value="ECO:0007669"/>
    <property type="project" value="UniProtKB-ARBA"/>
</dbReference>
<dbReference type="PANTHER" id="PTHR10454">
    <property type="entry name" value="CASPASE"/>
    <property type="match status" value="1"/>
</dbReference>
<evidence type="ECO:0000313" key="12">
    <source>
        <dbReference type="Proteomes" id="UP001162162"/>
    </source>
</evidence>
<dbReference type="GO" id="GO:0045751">
    <property type="term" value="P:negative regulation of Toll signaling pathway"/>
    <property type="evidence" value="ECO:0007669"/>
    <property type="project" value="UniProtKB-ARBA"/>
</dbReference>
<dbReference type="PANTHER" id="PTHR10454:SF232">
    <property type="entry name" value="AT03047P-RELATED"/>
    <property type="match status" value="1"/>
</dbReference>
<evidence type="ECO:0000256" key="2">
    <source>
        <dbReference type="ARBA" id="ARBA00022670"/>
    </source>
</evidence>
<dbReference type="InterPro" id="IPR011600">
    <property type="entry name" value="Pept_C14_caspase"/>
</dbReference>
<dbReference type="AlphaFoldDB" id="A0AAV8Y692"/>
<dbReference type="InterPro" id="IPR029030">
    <property type="entry name" value="Caspase-like_dom_sf"/>
</dbReference>